<feature type="domain" description="DUF397" evidence="2">
    <location>
        <begin position="4"/>
        <end position="58"/>
    </location>
</feature>
<evidence type="ECO:0000256" key="1">
    <source>
        <dbReference type="SAM" id="MobiDB-lite"/>
    </source>
</evidence>
<dbReference type="InterPro" id="IPR007278">
    <property type="entry name" value="DUF397"/>
</dbReference>
<comment type="caution">
    <text evidence="3">The sequence shown here is derived from an EMBL/GenBank/DDBJ whole genome shotgun (WGS) entry which is preliminary data.</text>
</comment>
<organism evidence="3 4">
    <name type="scientific">Glycomyces niveus</name>
    <dbReference type="NCBI Taxonomy" id="2820287"/>
    <lineage>
        <taxon>Bacteria</taxon>
        <taxon>Bacillati</taxon>
        <taxon>Actinomycetota</taxon>
        <taxon>Actinomycetes</taxon>
        <taxon>Glycomycetales</taxon>
        <taxon>Glycomycetaceae</taxon>
        <taxon>Glycomyces</taxon>
    </lineage>
</organism>
<accession>A0ABS3TXU6</accession>
<keyword evidence="4" id="KW-1185">Reference proteome</keyword>
<reference evidence="3 4" key="1">
    <citation type="submission" date="2021-03" db="EMBL/GenBank/DDBJ databases">
        <title>Glycomyces sp. nov., a novel actinomycete isolated from soil.</title>
        <authorList>
            <person name="Yang X."/>
            <person name="Xu X."/>
        </authorList>
    </citation>
    <scope>NUCLEOTIDE SEQUENCE [LARGE SCALE GENOMIC DNA]</scope>
    <source>
        <strain evidence="3 4">NEAU-S30</strain>
    </source>
</reference>
<sequence length="61" mass="6367">MSQAGWRKSSRSSGSQDSACVEARPAPSGFQVRDSKLGDESPILDLGAADFTGLLRAAGRN</sequence>
<dbReference type="RefSeq" id="WP_208494050.1">
    <property type="nucleotide sequence ID" value="NZ_JAGFNP010000001.1"/>
</dbReference>
<evidence type="ECO:0000259" key="2">
    <source>
        <dbReference type="Pfam" id="PF04149"/>
    </source>
</evidence>
<dbReference type="Pfam" id="PF04149">
    <property type="entry name" value="DUF397"/>
    <property type="match status" value="1"/>
</dbReference>
<evidence type="ECO:0000313" key="3">
    <source>
        <dbReference type="EMBL" id="MBO3731338.1"/>
    </source>
</evidence>
<feature type="region of interest" description="Disordered" evidence="1">
    <location>
        <begin position="1"/>
        <end position="41"/>
    </location>
</feature>
<dbReference type="EMBL" id="JAGFNP010000001">
    <property type="protein sequence ID" value="MBO3731338.1"/>
    <property type="molecule type" value="Genomic_DNA"/>
</dbReference>
<gene>
    <name evidence="3" type="ORF">J5V16_00765</name>
</gene>
<dbReference type="Proteomes" id="UP000681341">
    <property type="component" value="Unassembled WGS sequence"/>
</dbReference>
<name>A0ABS3TXU6_9ACTN</name>
<proteinExistence type="predicted"/>
<evidence type="ECO:0000313" key="4">
    <source>
        <dbReference type="Proteomes" id="UP000681341"/>
    </source>
</evidence>
<protein>
    <submittedName>
        <fullName evidence="3">DUF397 domain-containing protein</fullName>
    </submittedName>
</protein>